<dbReference type="PANTHER" id="PTHR33048">
    <property type="entry name" value="PTH11-LIKE INTEGRAL MEMBRANE PROTEIN (AFU_ORTHOLOGUE AFUA_5G11245)"/>
    <property type="match status" value="1"/>
</dbReference>
<evidence type="ECO:0000256" key="5">
    <source>
        <dbReference type="ARBA" id="ARBA00038359"/>
    </source>
</evidence>
<dbReference type="Pfam" id="PF20684">
    <property type="entry name" value="Fung_rhodopsin"/>
    <property type="match status" value="1"/>
</dbReference>
<feature type="compositionally biased region" description="Polar residues" evidence="6">
    <location>
        <begin position="344"/>
        <end position="369"/>
    </location>
</feature>
<keyword evidence="11" id="KW-1185">Reference proteome</keyword>
<dbReference type="EMBL" id="NRDI02000009">
    <property type="protein sequence ID" value="KAI1513775.1"/>
    <property type="molecule type" value="Genomic_DNA"/>
</dbReference>
<feature type="transmembrane region" description="Helical" evidence="7">
    <location>
        <begin position="123"/>
        <end position="146"/>
    </location>
</feature>
<evidence type="ECO:0000256" key="7">
    <source>
        <dbReference type="SAM" id="Phobius"/>
    </source>
</evidence>
<organism evidence="10 11">
    <name type="scientific">Pyrenophora tritici-repentis</name>
    <dbReference type="NCBI Taxonomy" id="45151"/>
    <lineage>
        <taxon>Eukaryota</taxon>
        <taxon>Fungi</taxon>
        <taxon>Dikarya</taxon>
        <taxon>Ascomycota</taxon>
        <taxon>Pezizomycotina</taxon>
        <taxon>Dothideomycetes</taxon>
        <taxon>Pleosporomycetidae</taxon>
        <taxon>Pleosporales</taxon>
        <taxon>Pleosporineae</taxon>
        <taxon>Pleosporaceae</taxon>
        <taxon>Pyrenophora</taxon>
    </lineage>
</organism>
<comment type="subcellular location">
    <subcellularLocation>
        <location evidence="1">Membrane</location>
        <topology evidence="1">Multi-pass membrane protein</topology>
    </subcellularLocation>
</comment>
<feature type="domain" description="Rhodopsin" evidence="8">
    <location>
        <begin position="31"/>
        <end position="266"/>
    </location>
</feature>
<accession>A0A2W1G2P4</accession>
<feature type="compositionally biased region" description="Polar residues" evidence="6">
    <location>
        <begin position="305"/>
        <end position="315"/>
    </location>
</feature>
<feature type="transmembrane region" description="Helical" evidence="7">
    <location>
        <begin position="202"/>
        <end position="222"/>
    </location>
</feature>
<keyword evidence="4 7" id="KW-0472">Membrane</keyword>
<reference evidence="10" key="3">
    <citation type="journal article" date="2022" name="bioRxiv">
        <title>A global pangenome for the wheat fungal pathogen Pyrenophora tritici-repentis and prediction of effector protein structural homology.</title>
        <authorList>
            <person name="Moolhuijzen P."/>
            <person name="See P.T."/>
            <person name="Shi G."/>
            <person name="Powell H.R."/>
            <person name="Cockram J."/>
            <person name="Jorgensen L.N."/>
            <person name="Benslimane H."/>
            <person name="Strelkov S.E."/>
            <person name="Turner J."/>
            <person name="Liu Z."/>
            <person name="Moffat C.S."/>
        </authorList>
    </citation>
    <scope>NUCLEOTIDE SEQUENCE</scope>
    <source>
        <strain evidence="10">86-124</strain>
    </source>
</reference>
<gene>
    <name evidence="10" type="ORF">Ptr86124_007677</name>
    <name evidence="9" type="ORF">PtrM4_020920</name>
</gene>
<dbReference type="OrthoDB" id="444631at2759"/>
<dbReference type="EMBL" id="NQIK02000001">
    <property type="protein sequence ID" value="KAF7577852.1"/>
    <property type="molecule type" value="Genomic_DNA"/>
</dbReference>
<feature type="transmembrane region" description="Helical" evidence="7">
    <location>
        <begin position="48"/>
        <end position="70"/>
    </location>
</feature>
<feature type="region of interest" description="Disordered" evidence="6">
    <location>
        <begin position="277"/>
        <end position="321"/>
    </location>
</feature>
<evidence type="ECO:0000256" key="3">
    <source>
        <dbReference type="ARBA" id="ARBA00022989"/>
    </source>
</evidence>
<evidence type="ECO:0000313" key="11">
    <source>
        <dbReference type="Proteomes" id="UP000249757"/>
    </source>
</evidence>
<dbReference type="Proteomes" id="UP000249757">
    <property type="component" value="Unassembled WGS sequence"/>
</dbReference>
<comment type="similarity">
    <text evidence="5">Belongs to the SAT4 family.</text>
</comment>
<evidence type="ECO:0000256" key="6">
    <source>
        <dbReference type="SAM" id="MobiDB-lite"/>
    </source>
</evidence>
<evidence type="ECO:0000313" key="10">
    <source>
        <dbReference type="EMBL" id="KAI1513775.1"/>
    </source>
</evidence>
<proteinExistence type="inferred from homology"/>
<dbReference type="AlphaFoldDB" id="A0A2W1G2P4"/>
<sequence>MAGSLSGNPRGEQAVELSSAFTAVAFTIVCLRLYTRIYIIRCAGIEDFGIAVAMFCSIGLTICIGIQAQYGMGWHITDVSHDAMTKFLKSFWSSLIFYYLSLGLTKGSILLQYKRIFTTRKFLIANYLTMGVVVGYTFWTVFSSIFECVPIRAFWTREPAKCLNQFAVWFTNAGINILTDFAIIILPIPVIRSLNLGRKQKIGLIAIFAVGGLVCIVSILRLHSLVAISNSPDPTYDNPAAATWSSVEANVGIICACLPILRPLVTQWFPRAFTSRHPSQFSRPPNATYGSRRSSKLPRTKESFAMNTSRTTRTAASDEARDIQVVTDIHVQVEGESDAASDWKPSTSPKNWSETTSVKNLERLNSTEQLVEVPDLPQRK</sequence>
<evidence type="ECO:0000259" key="8">
    <source>
        <dbReference type="Pfam" id="PF20684"/>
    </source>
</evidence>
<feature type="compositionally biased region" description="Polar residues" evidence="6">
    <location>
        <begin position="277"/>
        <end position="292"/>
    </location>
</feature>
<dbReference type="InterPro" id="IPR052337">
    <property type="entry name" value="SAT4-like"/>
</dbReference>
<feature type="region of interest" description="Disordered" evidence="6">
    <location>
        <begin position="334"/>
        <end position="380"/>
    </location>
</feature>
<evidence type="ECO:0000313" key="9">
    <source>
        <dbReference type="EMBL" id="KAF7577852.1"/>
    </source>
</evidence>
<feature type="transmembrane region" description="Helical" evidence="7">
    <location>
        <begin position="166"/>
        <end position="190"/>
    </location>
</feature>
<evidence type="ECO:0000256" key="4">
    <source>
        <dbReference type="ARBA" id="ARBA00023136"/>
    </source>
</evidence>
<dbReference type="GO" id="GO:0016020">
    <property type="term" value="C:membrane"/>
    <property type="evidence" value="ECO:0007669"/>
    <property type="project" value="UniProtKB-SubCell"/>
</dbReference>
<dbReference type="PANTHER" id="PTHR33048:SF47">
    <property type="entry name" value="INTEGRAL MEMBRANE PROTEIN-RELATED"/>
    <property type="match status" value="1"/>
</dbReference>
<reference evidence="9" key="1">
    <citation type="journal article" date="2018" name="BMC Genomics">
        <title>Comparative genomics of the wheat fungal pathogen Pyrenophora tritici-repentis reveals chromosomal variations and genome plasticity.</title>
        <authorList>
            <person name="Moolhuijzen P."/>
            <person name="See P.T."/>
            <person name="Hane J.K."/>
            <person name="Shi G."/>
            <person name="Liu Z."/>
            <person name="Oliver R.P."/>
            <person name="Moffat C.S."/>
        </authorList>
    </citation>
    <scope>NUCLEOTIDE SEQUENCE [LARGE SCALE GENOMIC DNA]</scope>
    <source>
        <strain evidence="9">M4</strain>
    </source>
</reference>
<feature type="transmembrane region" description="Helical" evidence="7">
    <location>
        <begin position="90"/>
        <end position="111"/>
    </location>
</feature>
<evidence type="ECO:0000256" key="2">
    <source>
        <dbReference type="ARBA" id="ARBA00022692"/>
    </source>
</evidence>
<dbReference type="Proteomes" id="UP000245464">
    <property type="component" value="Chromosome 1"/>
</dbReference>
<reference evidence="11" key="4">
    <citation type="journal article" date="2022" name="Microb. Genom.">
        <title>A global pangenome for the wheat fungal pathogen Pyrenophora tritici-repentis and prediction of effector protein structural homology.</title>
        <authorList>
            <person name="Moolhuijzen P.M."/>
            <person name="See P.T."/>
            <person name="Shi G."/>
            <person name="Powell H.R."/>
            <person name="Cockram J."/>
            <person name="Jorgensen L.N."/>
            <person name="Benslimane H."/>
            <person name="Strelkov S.E."/>
            <person name="Turner J."/>
            <person name="Liu Z."/>
            <person name="Moffat C.S."/>
        </authorList>
    </citation>
    <scope>NUCLEOTIDE SEQUENCE [LARGE SCALE GENOMIC DNA]</scope>
</reference>
<comment type="caution">
    <text evidence="10">The sequence shown here is derived from an EMBL/GenBank/DDBJ whole genome shotgun (WGS) entry which is preliminary data.</text>
</comment>
<keyword evidence="2 7" id="KW-0812">Transmembrane</keyword>
<dbReference type="InterPro" id="IPR049326">
    <property type="entry name" value="Rhodopsin_dom_fungi"/>
</dbReference>
<evidence type="ECO:0000256" key="1">
    <source>
        <dbReference type="ARBA" id="ARBA00004141"/>
    </source>
</evidence>
<reference evidence="10" key="2">
    <citation type="submission" date="2021-05" db="EMBL/GenBank/DDBJ databases">
        <authorList>
            <person name="Moolhuijzen P.M."/>
            <person name="Moffat C.S."/>
        </authorList>
    </citation>
    <scope>NUCLEOTIDE SEQUENCE</scope>
    <source>
        <strain evidence="10">86-124</strain>
    </source>
</reference>
<protein>
    <recommendedName>
        <fullName evidence="8">Rhodopsin domain-containing protein</fullName>
    </recommendedName>
</protein>
<feature type="transmembrane region" description="Helical" evidence="7">
    <location>
        <begin position="20"/>
        <end position="39"/>
    </location>
</feature>
<name>A0A2W1G2P4_9PLEO</name>
<keyword evidence="3 7" id="KW-1133">Transmembrane helix</keyword>